<feature type="compositionally biased region" description="Basic residues" evidence="1">
    <location>
        <begin position="117"/>
        <end position="126"/>
    </location>
</feature>
<keyword evidence="4" id="KW-1185">Reference proteome</keyword>
<feature type="compositionally biased region" description="Polar residues" evidence="1">
    <location>
        <begin position="1510"/>
        <end position="1528"/>
    </location>
</feature>
<evidence type="ECO:0000313" key="3">
    <source>
        <dbReference type="EMBL" id="CBY21785.1"/>
    </source>
</evidence>
<name>E4WWP3_OIKDI</name>
<protein>
    <recommendedName>
        <fullName evidence="2">C2H2-type domain-containing protein</fullName>
    </recommendedName>
</protein>
<feature type="region of interest" description="Disordered" evidence="1">
    <location>
        <begin position="636"/>
        <end position="696"/>
    </location>
</feature>
<feature type="compositionally biased region" description="Acidic residues" evidence="1">
    <location>
        <begin position="1412"/>
        <end position="1445"/>
    </location>
</feature>
<feature type="compositionally biased region" description="Polar residues" evidence="1">
    <location>
        <begin position="1068"/>
        <end position="1083"/>
    </location>
</feature>
<organism evidence="3">
    <name type="scientific">Oikopleura dioica</name>
    <name type="common">Tunicate</name>
    <dbReference type="NCBI Taxonomy" id="34765"/>
    <lineage>
        <taxon>Eukaryota</taxon>
        <taxon>Metazoa</taxon>
        <taxon>Chordata</taxon>
        <taxon>Tunicata</taxon>
        <taxon>Appendicularia</taxon>
        <taxon>Copelata</taxon>
        <taxon>Oikopleuridae</taxon>
        <taxon>Oikopleura</taxon>
    </lineage>
</organism>
<evidence type="ECO:0000256" key="1">
    <source>
        <dbReference type="SAM" id="MobiDB-lite"/>
    </source>
</evidence>
<feature type="compositionally biased region" description="Basic residues" evidence="1">
    <location>
        <begin position="1393"/>
        <end position="1403"/>
    </location>
</feature>
<reference evidence="3" key="1">
    <citation type="journal article" date="2010" name="Science">
        <title>Plasticity of animal genome architecture unmasked by rapid evolution of a pelagic tunicate.</title>
        <authorList>
            <person name="Denoeud F."/>
            <person name="Henriet S."/>
            <person name="Mungpakdee S."/>
            <person name="Aury J.M."/>
            <person name="Da Silva C."/>
            <person name="Brinkmann H."/>
            <person name="Mikhaleva J."/>
            <person name="Olsen L.C."/>
            <person name="Jubin C."/>
            <person name="Canestro C."/>
            <person name="Bouquet J.M."/>
            <person name="Danks G."/>
            <person name="Poulain J."/>
            <person name="Campsteijn C."/>
            <person name="Adamski M."/>
            <person name="Cross I."/>
            <person name="Yadetie F."/>
            <person name="Muffato M."/>
            <person name="Louis A."/>
            <person name="Butcher S."/>
            <person name="Tsagkogeorga G."/>
            <person name="Konrad A."/>
            <person name="Singh S."/>
            <person name="Jensen M.F."/>
            <person name="Cong E.H."/>
            <person name="Eikeseth-Otteraa H."/>
            <person name="Noel B."/>
            <person name="Anthouard V."/>
            <person name="Porcel B.M."/>
            <person name="Kachouri-Lafond R."/>
            <person name="Nishino A."/>
            <person name="Ugolini M."/>
            <person name="Chourrout P."/>
            <person name="Nishida H."/>
            <person name="Aasland R."/>
            <person name="Huzurbazar S."/>
            <person name="Westhof E."/>
            <person name="Delsuc F."/>
            <person name="Lehrach H."/>
            <person name="Reinhardt R."/>
            <person name="Weissenbach J."/>
            <person name="Roy S.W."/>
            <person name="Artiguenave F."/>
            <person name="Postlethwait J.H."/>
            <person name="Manak J.R."/>
            <person name="Thompson E.M."/>
            <person name="Jaillon O."/>
            <person name="Du Pasquier L."/>
            <person name="Boudinot P."/>
            <person name="Liberles D.A."/>
            <person name="Volff J.N."/>
            <person name="Philippe H."/>
            <person name="Lenhard B."/>
            <person name="Roest Crollius H."/>
            <person name="Wincker P."/>
            <person name="Chourrout D."/>
        </authorList>
    </citation>
    <scope>NUCLEOTIDE SEQUENCE [LARGE SCALE GENOMIC DNA]</scope>
</reference>
<dbReference type="InParanoid" id="E4WWP3"/>
<evidence type="ECO:0000313" key="4">
    <source>
        <dbReference type="Proteomes" id="UP000001307"/>
    </source>
</evidence>
<feature type="region of interest" description="Disordered" evidence="1">
    <location>
        <begin position="1388"/>
        <end position="1528"/>
    </location>
</feature>
<dbReference type="InterPro" id="IPR013087">
    <property type="entry name" value="Znf_C2H2_type"/>
</dbReference>
<proteinExistence type="predicted"/>
<feature type="compositionally biased region" description="Basic and acidic residues" evidence="1">
    <location>
        <begin position="1465"/>
        <end position="1474"/>
    </location>
</feature>
<feature type="region of interest" description="Disordered" evidence="1">
    <location>
        <begin position="1064"/>
        <end position="1085"/>
    </location>
</feature>
<feature type="region of interest" description="Disordered" evidence="1">
    <location>
        <begin position="104"/>
        <end position="145"/>
    </location>
</feature>
<accession>E4WWP3</accession>
<feature type="region of interest" description="Disordered" evidence="1">
    <location>
        <begin position="456"/>
        <end position="477"/>
    </location>
</feature>
<dbReference type="EMBL" id="FN653018">
    <property type="protein sequence ID" value="CBY21785.1"/>
    <property type="molecule type" value="Genomic_DNA"/>
</dbReference>
<dbReference type="OrthoDB" id="10473974at2759"/>
<feature type="domain" description="C2H2-type" evidence="2">
    <location>
        <begin position="857"/>
        <end position="878"/>
    </location>
</feature>
<dbReference type="PROSITE" id="PS00028">
    <property type="entry name" value="ZINC_FINGER_C2H2_1"/>
    <property type="match status" value="1"/>
</dbReference>
<sequence>MAVSDIDEDFKRTLKERKEYWNPIEKGLKDLEDLLREADLDDAEPHFKRLTHYLDKCKDTDFEYNWNELKHSLQEPTKGFKVVGDQSVVDFLEQNPDYFEQAQEEAANNSIPEPTKKNRKSCPARFKKVDKQKPPSKQQKKKEDEFLNECGTLNRPHLVAVTKNRNGKRPRFFVNIDGDIRALRMIGYVSTDGCFMTICSFKSQCNCRHRVRIKDRNLFYKAKKKFETAPEIRHFMKEDDPRIFDRSSYEMIAYDSNTGVTMSPLKEHTCDKTSVESVIAALNSEGRLGADAEEHIENEESEEDLVENGSVEKEIVFSNERGTAYLPHLVAVVKSAQGKIPKFFVNIDGHIRSVRYNSTVNPDGTFSAYCTAKRQCRSVLKFQILRKHLYEHSVKHPRFNSLKSETKHVYDRSSYEIIAGTSREHTCDKISPEFVIKSLKDEGQLPKDANISSFMERNNPYENNTDEHSGKESEFDLMEQEETDLVVKDREGKEIILHNKRGTLNQPHLIAVAQSRKGRLPKFFVNIEGSIRAMRASPLNKSAAFMAVCSATTSSCPTRHKILVKQSHLINKSNPEQHYLVEGAKNLFDRSSYEIIAYDSITGVAMNKLTDHICEELSLEDVIKALIKEGRIDEGTSPSSFGKKYRQSIPTSGVDYKNDKSTASKEESKETEQVSDHEQEHRSRNTSREDELVKEGVGEVNQPHLIAVGPGKVVENRLVFYVNVCNKFYKMRHGTLNLKGECTLVCCNAQPYRRRASCGAKSKLRVLDDSLYTQDESSMVPKFVQGAPNLFNSDSYRIEMYEKSHPHTCGGENITYEEIRFMLSNVRIINPKRFQIESGDPNCKPSEELASIESGVCMGCSRKFSETDLLIEHILKFHRCSDTYVATYANFCFICMESHKFLKTHYCDVNNSKIQTSAALKELHIATWEIYNGEPWQSKLVNRVEILPSKLRRSVLGNSLNEDKIFDESAKGFNCYPVESGQCSSCHDNCETWQGLFDHLEDNRYYLCREYYTYKGYCFICSKFYSKVSQHFNDVRRGKCSSLATETREIHKEFQERFIFKKPEFPATPSTSTPQKKSRNSAVSCGDGSMTMLNNRGEQILLPEKCHNIESGKCSSCLEQFDSWECLIDHLRENQDCQNYCTQRYASYCFICSRPYKHVKGHFNDILGGKVNCSVDIRRIHRTMKPLYIPIPRPNMMVKTGKRSKKRVIQKTQSANSSDEDESFHVRKKCRNRIGPLGMATPSPSNMKEQFIEGDGKILRPFLNAITVGLKKSPRFYVTVDGRLRILRWKSFSYQKETMRLNCCHKSCINVCHIVEVKNKSLIKCRGTPEAHVDWISPEIFDIHSYSMLSHETNDHKCTVTITLEEIRKIQRRELELQNYIENQPLAHEKRITPKRSSVKSKHSKTDVLNSNDEDDDERITLEDSEDDSDGLDEESEPDSDDLMESTENSSMGSPMKPIPKKHHEVISKTDDLTTKNVLNPVTPLSDDDDMEDVQPKTIEPKEAILKKFQYSSASSDTDNPDNPSMSM</sequence>
<feature type="compositionally biased region" description="Basic and acidic residues" evidence="1">
    <location>
        <begin position="656"/>
        <end position="696"/>
    </location>
</feature>
<dbReference type="Proteomes" id="UP000001307">
    <property type="component" value="Unassembled WGS sequence"/>
</dbReference>
<feature type="compositionally biased region" description="Basic and acidic residues" evidence="1">
    <location>
        <begin position="465"/>
        <end position="474"/>
    </location>
</feature>
<evidence type="ECO:0000259" key="2">
    <source>
        <dbReference type="PROSITE" id="PS00028"/>
    </source>
</evidence>
<gene>
    <name evidence="3" type="ORF">GSOID_T00011312001</name>
</gene>